<dbReference type="PANTHER" id="PTHR45641">
    <property type="entry name" value="TETRATRICOPEPTIDE REPEAT PROTEIN (AFU_ORTHOLOGUE AFUA_6G03870)"/>
    <property type="match status" value="1"/>
</dbReference>
<evidence type="ECO:0000256" key="2">
    <source>
        <dbReference type="ARBA" id="ARBA00022803"/>
    </source>
</evidence>
<dbReference type="PROSITE" id="PS50005">
    <property type="entry name" value="TPR"/>
    <property type="match status" value="1"/>
</dbReference>
<feature type="repeat" description="TPR" evidence="3">
    <location>
        <begin position="45"/>
        <end position="78"/>
    </location>
</feature>
<dbReference type="Proteomes" id="UP000676336">
    <property type="component" value="Unassembled WGS sequence"/>
</dbReference>
<protein>
    <recommendedName>
        <fullName evidence="6">Tetratricopeptide repeat protein</fullName>
    </recommendedName>
</protein>
<dbReference type="PANTHER" id="PTHR45641:SF1">
    <property type="entry name" value="AAA+ ATPASE DOMAIN-CONTAINING PROTEIN"/>
    <property type="match status" value="1"/>
</dbReference>
<proteinExistence type="predicted"/>
<dbReference type="AlphaFoldDB" id="A0A8S2TA59"/>
<feature type="non-terminal residue" evidence="4">
    <location>
        <position position="1"/>
    </location>
</feature>
<organism evidence="4 5">
    <name type="scientific">Rotaria magnacalcarata</name>
    <dbReference type="NCBI Taxonomy" id="392030"/>
    <lineage>
        <taxon>Eukaryota</taxon>
        <taxon>Metazoa</taxon>
        <taxon>Spiralia</taxon>
        <taxon>Gnathifera</taxon>
        <taxon>Rotifera</taxon>
        <taxon>Eurotatoria</taxon>
        <taxon>Bdelloidea</taxon>
        <taxon>Philodinida</taxon>
        <taxon>Philodinidae</taxon>
        <taxon>Rotaria</taxon>
    </lineage>
</organism>
<dbReference type="InterPro" id="IPR019734">
    <property type="entry name" value="TPR_rpt"/>
</dbReference>
<dbReference type="PROSITE" id="PS50293">
    <property type="entry name" value="TPR_REGION"/>
    <property type="match status" value="1"/>
</dbReference>
<sequence>ELEELAAVYHQLGCLSTNLSRAISFYKKSIEINLSYRSVDDGLLSASYSNIGALLQKRADYDEALKYYRRALNIDLRDPDINQLKIADRYNDIGSVLRDYGNYKEAK</sequence>
<dbReference type="SUPFAM" id="SSF48452">
    <property type="entry name" value="TPR-like"/>
    <property type="match status" value="1"/>
</dbReference>
<accession>A0A8S2TA59</accession>
<dbReference type="Pfam" id="PF13424">
    <property type="entry name" value="TPR_12"/>
    <property type="match status" value="1"/>
</dbReference>
<name>A0A8S2TA59_9BILA</name>
<comment type="caution">
    <text evidence="4">The sequence shown here is derived from an EMBL/GenBank/DDBJ whole genome shotgun (WGS) entry which is preliminary data.</text>
</comment>
<dbReference type="Gene3D" id="1.25.40.10">
    <property type="entry name" value="Tetratricopeptide repeat domain"/>
    <property type="match status" value="1"/>
</dbReference>
<dbReference type="SMART" id="SM00028">
    <property type="entry name" value="TPR"/>
    <property type="match status" value="1"/>
</dbReference>
<dbReference type="EMBL" id="CAJOBI010032306">
    <property type="protein sequence ID" value="CAF4279407.1"/>
    <property type="molecule type" value="Genomic_DNA"/>
</dbReference>
<keyword evidence="2 3" id="KW-0802">TPR repeat</keyword>
<evidence type="ECO:0000256" key="3">
    <source>
        <dbReference type="PROSITE-ProRule" id="PRU00339"/>
    </source>
</evidence>
<feature type="non-terminal residue" evidence="4">
    <location>
        <position position="107"/>
    </location>
</feature>
<gene>
    <name evidence="4" type="ORF">SMN809_LOCUS25188</name>
</gene>
<reference evidence="4" key="1">
    <citation type="submission" date="2021-02" db="EMBL/GenBank/DDBJ databases">
        <authorList>
            <person name="Nowell W R."/>
        </authorList>
    </citation>
    <scope>NUCLEOTIDE SEQUENCE</scope>
</reference>
<evidence type="ECO:0000313" key="4">
    <source>
        <dbReference type="EMBL" id="CAF4279407.1"/>
    </source>
</evidence>
<keyword evidence="1" id="KW-0677">Repeat</keyword>
<evidence type="ECO:0008006" key="6">
    <source>
        <dbReference type="Google" id="ProtNLM"/>
    </source>
</evidence>
<evidence type="ECO:0000313" key="5">
    <source>
        <dbReference type="Proteomes" id="UP000676336"/>
    </source>
</evidence>
<dbReference type="InterPro" id="IPR011990">
    <property type="entry name" value="TPR-like_helical_dom_sf"/>
</dbReference>
<evidence type="ECO:0000256" key="1">
    <source>
        <dbReference type="ARBA" id="ARBA00022737"/>
    </source>
</evidence>